<keyword evidence="3" id="KW-1185">Reference proteome</keyword>
<dbReference type="AlphaFoldDB" id="A0A225VRS7"/>
<sequence>MGREPPILAEERAHIEGLHESGLGVREIAGRIKRSPDGVSYVLRSKGKQSVAAGRPKSLTYRQIRQIVRGAATGNYSASGLKAAYGVACSVRTIQRLLAKVDSLVYS</sequence>
<protein>
    <submittedName>
        <fullName evidence="2">Transposable element</fullName>
    </submittedName>
</protein>
<reference evidence="3" key="1">
    <citation type="submission" date="2017-03" db="EMBL/GenBank/DDBJ databases">
        <title>Phytopthora megakarya and P. palmivora, two closely related causual agents of cacao black pod achieved similar genome size and gene model numbers by different mechanisms.</title>
        <authorList>
            <person name="Ali S."/>
            <person name="Shao J."/>
            <person name="Larry D.J."/>
            <person name="Kronmiller B."/>
            <person name="Shen D."/>
            <person name="Strem M.D."/>
            <person name="Melnick R.L."/>
            <person name="Guiltinan M.J."/>
            <person name="Tyler B.M."/>
            <person name="Meinhardt L.W."/>
            <person name="Bailey B.A."/>
        </authorList>
    </citation>
    <scope>NUCLEOTIDE SEQUENCE [LARGE SCALE GENOMIC DNA]</scope>
    <source>
        <strain evidence="3">zdho120</strain>
    </source>
</reference>
<feature type="domain" description="Transposase IS30-like HTH" evidence="1">
    <location>
        <begin position="10"/>
        <end position="44"/>
    </location>
</feature>
<dbReference type="InterPro" id="IPR025246">
    <property type="entry name" value="IS30-like_HTH"/>
</dbReference>
<comment type="caution">
    <text evidence="2">The sequence shown here is derived from an EMBL/GenBank/DDBJ whole genome shotgun (WGS) entry which is preliminary data.</text>
</comment>
<dbReference type="Proteomes" id="UP000198211">
    <property type="component" value="Unassembled WGS sequence"/>
</dbReference>
<proteinExistence type="predicted"/>
<evidence type="ECO:0000313" key="2">
    <source>
        <dbReference type="EMBL" id="OWZ07507.1"/>
    </source>
</evidence>
<dbReference type="Pfam" id="PF13936">
    <property type="entry name" value="HTH_38"/>
    <property type="match status" value="1"/>
</dbReference>
<evidence type="ECO:0000313" key="3">
    <source>
        <dbReference type="Proteomes" id="UP000198211"/>
    </source>
</evidence>
<accession>A0A225VRS7</accession>
<dbReference type="STRING" id="4795.A0A225VRS7"/>
<gene>
    <name evidence="2" type="ORF">PHMEG_00020093</name>
</gene>
<organism evidence="2 3">
    <name type="scientific">Phytophthora megakarya</name>
    <dbReference type="NCBI Taxonomy" id="4795"/>
    <lineage>
        <taxon>Eukaryota</taxon>
        <taxon>Sar</taxon>
        <taxon>Stramenopiles</taxon>
        <taxon>Oomycota</taxon>
        <taxon>Peronosporomycetes</taxon>
        <taxon>Peronosporales</taxon>
        <taxon>Peronosporaceae</taxon>
        <taxon>Phytophthora</taxon>
    </lineage>
</organism>
<dbReference type="OrthoDB" id="167139at2759"/>
<evidence type="ECO:0000259" key="1">
    <source>
        <dbReference type="Pfam" id="PF13936"/>
    </source>
</evidence>
<dbReference type="Gene3D" id="1.10.10.60">
    <property type="entry name" value="Homeodomain-like"/>
    <property type="match status" value="1"/>
</dbReference>
<dbReference type="EMBL" id="NBNE01003514">
    <property type="protein sequence ID" value="OWZ07507.1"/>
    <property type="molecule type" value="Genomic_DNA"/>
</dbReference>
<name>A0A225VRS7_9STRA</name>